<organism evidence="2 3">
    <name type="scientific">Acanthosepion pharaonis</name>
    <name type="common">Pharaoh cuttlefish</name>
    <name type="synonym">Sepia pharaonis</name>
    <dbReference type="NCBI Taxonomy" id="158019"/>
    <lineage>
        <taxon>Eukaryota</taxon>
        <taxon>Metazoa</taxon>
        <taxon>Spiralia</taxon>
        <taxon>Lophotrochozoa</taxon>
        <taxon>Mollusca</taxon>
        <taxon>Cephalopoda</taxon>
        <taxon>Coleoidea</taxon>
        <taxon>Decapodiformes</taxon>
        <taxon>Sepiida</taxon>
        <taxon>Sepiina</taxon>
        <taxon>Sepiidae</taxon>
        <taxon>Acanthosepion</taxon>
    </lineage>
</organism>
<keyword evidence="1" id="KW-0472">Membrane</keyword>
<dbReference type="Proteomes" id="UP000597762">
    <property type="component" value="Unassembled WGS sequence"/>
</dbReference>
<sequence length="287" mass="33272">MAFIYIYFCRLLISFLSVIEFVFLLFSSSFFISLVDNFDCEDSKLELFSLCYFYPFFLSLFSNWSSFSLSSHFCIDNHSLLCFFRLLSLFTHSDAFYISFSLSIYIFYFFLSLSLFPIPHSHIFHYLFSYPPSPPLFIKWCQRSLNQLQKEIVDFTVVRWPPIELELQSEFHLQDSNLRSIAGSDKDRHVFVFVGDDKSIKELGETGEFVGQCPLGNEDFFPQDICCPSQDNFVNLSTSPSKFYPSLPPSPLNCFSFFSLSSPPPATFPSLYICLCFSMPSKSAIFR</sequence>
<name>A0A812CFV4_ACAPH</name>
<evidence type="ECO:0000256" key="1">
    <source>
        <dbReference type="SAM" id="Phobius"/>
    </source>
</evidence>
<keyword evidence="3" id="KW-1185">Reference proteome</keyword>
<accession>A0A812CFV4</accession>
<evidence type="ECO:0000313" key="2">
    <source>
        <dbReference type="EMBL" id="CAE1270134.1"/>
    </source>
</evidence>
<feature type="transmembrane region" description="Helical" evidence="1">
    <location>
        <begin position="52"/>
        <end position="75"/>
    </location>
</feature>
<dbReference type="AlphaFoldDB" id="A0A812CFV4"/>
<reference evidence="2" key="1">
    <citation type="submission" date="2021-01" db="EMBL/GenBank/DDBJ databases">
        <authorList>
            <person name="Li R."/>
            <person name="Bekaert M."/>
        </authorList>
    </citation>
    <scope>NUCLEOTIDE SEQUENCE</scope>
    <source>
        <strain evidence="2">Farmed</strain>
    </source>
</reference>
<proteinExistence type="predicted"/>
<keyword evidence="1" id="KW-1133">Transmembrane helix</keyword>
<protein>
    <submittedName>
        <fullName evidence="2">Uncharacterized protein</fullName>
    </submittedName>
</protein>
<gene>
    <name evidence="2" type="ORF">SPHA_36916</name>
</gene>
<feature type="transmembrane region" description="Helical" evidence="1">
    <location>
        <begin position="95"/>
        <end position="116"/>
    </location>
</feature>
<feature type="transmembrane region" description="Helical" evidence="1">
    <location>
        <begin position="12"/>
        <end position="32"/>
    </location>
</feature>
<dbReference type="EMBL" id="CAHIKZ030001628">
    <property type="protein sequence ID" value="CAE1270134.1"/>
    <property type="molecule type" value="Genomic_DNA"/>
</dbReference>
<keyword evidence="1" id="KW-0812">Transmembrane</keyword>
<evidence type="ECO:0000313" key="3">
    <source>
        <dbReference type="Proteomes" id="UP000597762"/>
    </source>
</evidence>
<comment type="caution">
    <text evidence="2">The sequence shown here is derived from an EMBL/GenBank/DDBJ whole genome shotgun (WGS) entry which is preliminary data.</text>
</comment>